<dbReference type="RefSeq" id="WP_088384924.1">
    <property type="nucleotide sequence ID" value="NZ_NIOF01000004.1"/>
</dbReference>
<name>A0A246JDZ0_9BURK</name>
<dbReference type="EMBL" id="NIOF01000004">
    <property type="protein sequence ID" value="OWQ90717.1"/>
    <property type="molecule type" value="Genomic_DNA"/>
</dbReference>
<dbReference type="Proteomes" id="UP000197468">
    <property type="component" value="Unassembled WGS sequence"/>
</dbReference>
<evidence type="ECO:0000313" key="1">
    <source>
        <dbReference type="EMBL" id="OWQ90717.1"/>
    </source>
</evidence>
<gene>
    <name evidence="1" type="ORF">CDN99_11080</name>
</gene>
<comment type="caution">
    <text evidence="1">The sequence shown here is derived from an EMBL/GenBank/DDBJ whole genome shotgun (WGS) entry which is preliminary data.</text>
</comment>
<reference evidence="1 2" key="1">
    <citation type="journal article" date="2008" name="Int. J. Syst. Evol. Microbiol.">
        <title>Description of Roseateles aquatilis sp. nov. and Roseateles terrae sp. nov., in the class Betaproteobacteria, and emended description of the genus Roseateles.</title>
        <authorList>
            <person name="Gomila M."/>
            <person name="Bowien B."/>
            <person name="Falsen E."/>
            <person name="Moore E.R."/>
            <person name="Lalucat J."/>
        </authorList>
    </citation>
    <scope>NUCLEOTIDE SEQUENCE [LARGE SCALE GENOMIC DNA]</scope>
    <source>
        <strain evidence="1 2">CCUG 48205</strain>
    </source>
</reference>
<protein>
    <submittedName>
        <fullName evidence="1">Uncharacterized protein</fullName>
    </submittedName>
</protein>
<sequence length="72" mass="7854">MDATTLKQTLWRVVYTKSANLNSGGDCAGPWHPDKAHIEQCAANLRALSQRVGIQSNAQAATNASTWIKERT</sequence>
<keyword evidence="2" id="KW-1185">Reference proteome</keyword>
<organism evidence="1 2">
    <name type="scientific">Roseateles aquatilis</name>
    <dbReference type="NCBI Taxonomy" id="431061"/>
    <lineage>
        <taxon>Bacteria</taxon>
        <taxon>Pseudomonadati</taxon>
        <taxon>Pseudomonadota</taxon>
        <taxon>Betaproteobacteria</taxon>
        <taxon>Burkholderiales</taxon>
        <taxon>Sphaerotilaceae</taxon>
        <taxon>Roseateles</taxon>
    </lineage>
</organism>
<proteinExistence type="predicted"/>
<accession>A0A246JDZ0</accession>
<dbReference type="OrthoDB" id="9182641at2"/>
<dbReference type="AlphaFoldDB" id="A0A246JDZ0"/>
<evidence type="ECO:0000313" key="2">
    <source>
        <dbReference type="Proteomes" id="UP000197468"/>
    </source>
</evidence>